<keyword evidence="14" id="KW-0251">Elongation factor</keyword>
<feature type="compositionally biased region" description="Low complexity" evidence="12">
    <location>
        <begin position="2463"/>
        <end position="2475"/>
    </location>
</feature>
<dbReference type="Pfam" id="PF14633">
    <property type="entry name" value="SH2_2"/>
    <property type="match status" value="1"/>
</dbReference>
<dbReference type="InterPro" id="IPR023323">
    <property type="entry name" value="Tex-like_dom_sf"/>
</dbReference>
<feature type="compositionally biased region" description="Polar residues" evidence="12">
    <location>
        <begin position="2480"/>
        <end position="2505"/>
    </location>
</feature>
<comment type="similarity">
    <text evidence="3">Belongs to the SPT6 family.</text>
</comment>
<dbReference type="PROSITE" id="PS50126">
    <property type="entry name" value="S1"/>
    <property type="match status" value="1"/>
</dbReference>
<dbReference type="SMART" id="SM00252">
    <property type="entry name" value="SH2"/>
    <property type="match status" value="1"/>
</dbReference>
<dbReference type="InterPro" id="IPR012340">
    <property type="entry name" value="NA-bd_OB-fold"/>
</dbReference>
<dbReference type="InterPro" id="IPR017072">
    <property type="entry name" value="TF_Spt6"/>
</dbReference>
<accession>A0A9W8A020</accession>
<feature type="compositionally biased region" description="Acidic residues" evidence="12">
    <location>
        <begin position="132"/>
        <end position="147"/>
    </location>
</feature>
<dbReference type="GO" id="GO:0034728">
    <property type="term" value="P:nucleosome organization"/>
    <property type="evidence" value="ECO:0007669"/>
    <property type="project" value="TreeGrafter"/>
</dbReference>
<dbReference type="InterPro" id="IPR049540">
    <property type="entry name" value="Spt6-like_S1"/>
</dbReference>
<dbReference type="GO" id="GO:0003746">
    <property type="term" value="F:translation elongation factor activity"/>
    <property type="evidence" value="ECO:0007669"/>
    <property type="project" value="UniProtKB-KW"/>
</dbReference>
<dbReference type="GO" id="GO:0005694">
    <property type="term" value="C:chromosome"/>
    <property type="evidence" value="ECO:0007669"/>
    <property type="project" value="UniProtKB-SubCell"/>
</dbReference>
<dbReference type="FunFam" id="3.30.505.10:FF:000056">
    <property type="entry name" value="Transcription elongation factor Spt6"/>
    <property type="match status" value="1"/>
</dbReference>
<name>A0A9W8A020_9FUNG</name>
<dbReference type="Proteomes" id="UP001150538">
    <property type="component" value="Unassembled WGS sequence"/>
</dbReference>
<evidence type="ECO:0000256" key="10">
    <source>
        <dbReference type="ARBA" id="ARBA00093389"/>
    </source>
</evidence>
<evidence type="ECO:0000256" key="9">
    <source>
        <dbReference type="ARBA" id="ARBA00029871"/>
    </source>
</evidence>
<dbReference type="PANTHER" id="PTHR10145">
    <property type="entry name" value="TRANSCRIPTION ELONGATION FACTOR SPT6"/>
    <property type="match status" value="1"/>
</dbReference>
<dbReference type="Gene3D" id="1.10.10.650">
    <property type="entry name" value="RuvA domain 2-like"/>
    <property type="match status" value="1"/>
</dbReference>
<evidence type="ECO:0000313" key="14">
    <source>
        <dbReference type="EMBL" id="KAJ1916301.1"/>
    </source>
</evidence>
<dbReference type="Gene3D" id="3.30.420.140">
    <property type="entry name" value="YqgF/RNase H-like domain"/>
    <property type="match status" value="1"/>
</dbReference>
<feature type="domain" description="S1 motif" evidence="13">
    <location>
        <begin position="1204"/>
        <end position="1274"/>
    </location>
</feature>
<feature type="region of interest" description="Disordered" evidence="12">
    <location>
        <begin position="1"/>
        <end position="223"/>
    </location>
</feature>
<dbReference type="PANTHER" id="PTHR10145:SF6">
    <property type="entry name" value="TRANSCRIPTION ELONGATION FACTOR SPT6"/>
    <property type="match status" value="1"/>
</dbReference>
<reference evidence="14" key="1">
    <citation type="submission" date="2022-07" db="EMBL/GenBank/DDBJ databases">
        <title>Phylogenomic reconstructions and comparative analyses of Kickxellomycotina fungi.</title>
        <authorList>
            <person name="Reynolds N.K."/>
            <person name="Stajich J.E."/>
            <person name="Barry K."/>
            <person name="Grigoriev I.V."/>
            <person name="Crous P."/>
            <person name="Smith M.E."/>
        </authorList>
    </citation>
    <scope>NUCLEOTIDE SEQUENCE</scope>
    <source>
        <strain evidence="14">NBRC 100468</strain>
    </source>
</reference>
<dbReference type="SUPFAM" id="SSF158832">
    <property type="entry name" value="Tex N-terminal region-like"/>
    <property type="match status" value="1"/>
</dbReference>
<dbReference type="Gene3D" id="1.10.3500.10">
    <property type="entry name" value="Tex N-terminal region-like"/>
    <property type="match status" value="1"/>
</dbReference>
<evidence type="ECO:0000256" key="6">
    <source>
        <dbReference type="ARBA" id="ARBA00022999"/>
    </source>
</evidence>
<dbReference type="GO" id="GO:0003677">
    <property type="term" value="F:DNA binding"/>
    <property type="evidence" value="ECO:0007669"/>
    <property type="project" value="InterPro"/>
</dbReference>
<evidence type="ECO:0000256" key="1">
    <source>
        <dbReference type="ARBA" id="ARBA00004123"/>
    </source>
</evidence>
<dbReference type="InterPro" id="IPR028231">
    <property type="entry name" value="Spt6_YqgF"/>
</dbReference>
<dbReference type="GO" id="GO:0031491">
    <property type="term" value="F:nucleosome binding"/>
    <property type="evidence" value="ECO:0007669"/>
    <property type="project" value="TreeGrafter"/>
</dbReference>
<dbReference type="Gene3D" id="2.40.50.140">
    <property type="entry name" value="Nucleic acid-binding proteins"/>
    <property type="match status" value="1"/>
</dbReference>
<feature type="compositionally biased region" description="Low complexity" evidence="12">
    <location>
        <begin position="2082"/>
        <end position="2093"/>
    </location>
</feature>
<dbReference type="InterPro" id="IPR013087">
    <property type="entry name" value="Znf_C2H2_type"/>
</dbReference>
<evidence type="ECO:0000256" key="7">
    <source>
        <dbReference type="ARBA" id="ARBA00023163"/>
    </source>
</evidence>
<dbReference type="InterPro" id="IPR037027">
    <property type="entry name" value="YqgF/RNaseH-like_dom_sf"/>
</dbReference>
<feature type="compositionally biased region" description="Basic residues" evidence="12">
    <location>
        <begin position="154"/>
        <end position="165"/>
    </location>
</feature>
<dbReference type="InterPro" id="IPR028088">
    <property type="entry name" value="Spt6_HTH_DNA-bd_dom"/>
</dbReference>
<dbReference type="OrthoDB" id="995477at2759"/>
<evidence type="ECO:0000256" key="2">
    <source>
        <dbReference type="ARBA" id="ARBA00004286"/>
    </source>
</evidence>
<keyword evidence="7" id="KW-0804">Transcription</keyword>
<comment type="subcellular location">
    <subcellularLocation>
        <location evidence="2">Chromosome</location>
    </subcellularLocation>
    <subcellularLocation>
        <location evidence="1">Nucleus</location>
    </subcellularLocation>
</comment>
<keyword evidence="14" id="KW-0648">Protein biosynthesis</keyword>
<evidence type="ECO:0000313" key="15">
    <source>
        <dbReference type="Proteomes" id="UP001150538"/>
    </source>
</evidence>
<dbReference type="SUPFAM" id="SSF47781">
    <property type="entry name" value="RuvA domain 2-like"/>
    <property type="match status" value="1"/>
</dbReference>
<feature type="region of interest" description="Disordered" evidence="12">
    <location>
        <begin position="2335"/>
        <end position="2505"/>
    </location>
</feature>
<keyword evidence="11" id="KW-0175">Coiled coil</keyword>
<feature type="compositionally biased region" description="Polar residues" evidence="12">
    <location>
        <begin position="1546"/>
        <end position="1555"/>
    </location>
</feature>
<evidence type="ECO:0000256" key="4">
    <source>
        <dbReference type="ARBA" id="ARBA00020248"/>
    </source>
</evidence>
<dbReference type="InterPro" id="IPR032706">
    <property type="entry name" value="Spt6_HHH"/>
</dbReference>
<dbReference type="InterPro" id="IPR035019">
    <property type="entry name" value="Spt6_SH2_N"/>
</dbReference>
<dbReference type="InterPro" id="IPR036860">
    <property type="entry name" value="SH2_dom_sf"/>
</dbReference>
<evidence type="ECO:0000256" key="3">
    <source>
        <dbReference type="ARBA" id="ARBA00009253"/>
    </source>
</evidence>
<dbReference type="Pfam" id="PF14641">
    <property type="entry name" value="HTH_44"/>
    <property type="match status" value="1"/>
</dbReference>
<dbReference type="Pfam" id="PF14639">
    <property type="entry name" value="YqgF"/>
    <property type="match status" value="1"/>
</dbReference>
<dbReference type="SMART" id="SM00316">
    <property type="entry name" value="S1"/>
    <property type="match status" value="1"/>
</dbReference>
<dbReference type="Pfam" id="PF14632">
    <property type="entry name" value="SPT6_acidic"/>
    <property type="match status" value="1"/>
</dbReference>
<dbReference type="InterPro" id="IPR035420">
    <property type="entry name" value="Spt6_SH2"/>
</dbReference>
<feature type="compositionally biased region" description="Basic and acidic residues" evidence="12">
    <location>
        <begin position="2020"/>
        <end position="2034"/>
    </location>
</feature>
<dbReference type="FunFam" id="1.10.10.2740:FF:000002">
    <property type="entry name" value="Transcription elongation factor Spt6"/>
    <property type="match status" value="1"/>
</dbReference>
<evidence type="ECO:0000259" key="13">
    <source>
        <dbReference type="PROSITE" id="PS50126"/>
    </source>
</evidence>
<dbReference type="InterPro" id="IPR028083">
    <property type="entry name" value="Spt6_acidic_N_dom"/>
</dbReference>
<feature type="compositionally biased region" description="Basic residues" evidence="12">
    <location>
        <begin position="1990"/>
        <end position="2002"/>
    </location>
</feature>
<feature type="coiled-coil region" evidence="11">
    <location>
        <begin position="1450"/>
        <end position="1477"/>
    </location>
</feature>
<dbReference type="CDD" id="cd09918">
    <property type="entry name" value="SH2_Nterm_SPT6_like"/>
    <property type="match status" value="1"/>
</dbReference>
<dbReference type="Pfam" id="PF21710">
    <property type="entry name" value="Spt6_S1"/>
    <property type="match status" value="1"/>
</dbReference>
<dbReference type="InterPro" id="IPR012337">
    <property type="entry name" value="RNaseH-like_sf"/>
</dbReference>
<feature type="compositionally biased region" description="Acidic residues" evidence="12">
    <location>
        <begin position="2387"/>
        <end position="2398"/>
    </location>
</feature>
<dbReference type="Pfam" id="PF22706">
    <property type="entry name" value="Tex_central_region"/>
    <property type="match status" value="1"/>
</dbReference>
<evidence type="ECO:0000256" key="11">
    <source>
        <dbReference type="SAM" id="Coils"/>
    </source>
</evidence>
<keyword evidence="5" id="KW-0158">Chromosome</keyword>
<feature type="compositionally biased region" description="Gly residues" evidence="12">
    <location>
        <begin position="1"/>
        <end position="10"/>
    </location>
</feature>
<feature type="compositionally biased region" description="Basic residues" evidence="12">
    <location>
        <begin position="57"/>
        <end position="68"/>
    </location>
</feature>
<dbReference type="InterPro" id="IPR000980">
    <property type="entry name" value="SH2"/>
</dbReference>
<sequence>MSIYGSGGEGSEGEDAGNNQQYHKKKHHYNESEDELDEEDLALVEENAGYKVSSRPKGGRFRRLKRGRQLAAGSDEDDEEHDTVGRGGSDDDDQLGLRGSGSGRNVNSALFGDDDEDDDAGYSGRQQRREEVDDLGLFDEDEDEDLPEANLHGIGRHSSQKKRNDKSRYRDDGHGDYDQRGMDNFIDYGDEDEEGQEPGATGGYADDYDQPGSYGDARDQGYGGGGGGGISSGLGGILGDMAYGIDEDILYELSEIFGTGQEYEYAMRAANSHDEYVLQSKTLEEVFEPGELAAQMMTEQDEEIRLADIPERMLTRSTQLNTSRKLQEDEITDEVTWAVNYIKTRQAWGIKCGPPEGYLLETHCLAGMLAVFKLLSSEFCEVPYISHHRRDMFVTPLDSGEEENEDRVKEWLSDDDLWLLYDLDLQYRSLLHRRENVKSTVKKLMGQANKRNDPTHILSDIEDNDDDGGQGKSVYPNLLKDGHQEYINGMLESSTCIEEANDIMQWIQVEYFQELIQISNRHGESKKGINKRPSTTTSIWETAKRNDIDKFIQENLGITPRQFGETLNNINQHYVDDHSRLDKPEKVAEGYLTREFPNPKMVIKVATAYLAQMLALDPHVKRYVRAHFHAHAHIWVWPTKRGKVEISHNEHPYFAFKYLRPKPVAEFANSSQILKILKAESEGLVRVGVGLSDVEKAPRFEKSDEEIWKLEQRAIVDEFASEMERMIQSDAVHESAEAWNLLRGNGVRIALDEHLLPAASRWVLGKLKSEAELYIARHCQSELEKRIDVQPALSNRMQEKDIPRVVAVVGGGFAPSSRGALRIMYVDDQGRYVEHFTADTLRLKPDPMESENPSSAIYGMDAQPISKGDGVPEFFELLEKYQPDIVAVSGLAPQTMRLLDDVREVVRKYCSRSNDDILVTMVNDEAARLYWTSEKAKAEFPYLKNEERYAISVARSIQSPLREYAALGLDGLATLIMHPDQKLLPTELLKSYLERALVKIVNQVGVDINAAAKYEHHQHLLQYVCGLGPRKAKVLVNKIKNLPNHMLDSRSDLIREGIMTRTVFINSASFLQILPQGIDVLDTTRIHPEDYELARKMATDALDIEDDDEDDDIGYRGHGGGPSRHVDALLRGDTYRLDDLILTEYNRELERMLHVPKLESLKFIKRELKNPNYEKRRKYVPPGDQEIFDMLTGEKSKETLKDDGTTLVAVSIQRVLPRFAIGTLDSGVEAFIGISNISEQRIDSVTDILSAGQSVAGVIKAVNYQKLSVDVSILDSDVTIAKEEHIRQQNEISLSSIDTYFDLDAEKQDRELRKAKSRISQGRLRQIQHPWFKAMNSVQAEAYLADRPRGSYVIRSSSRGMDHIAITWKVGEGIFQHLDVVEKDKPNEMAVGRILNIGKSKFSDLDELAALHIDPVSHKIDEARRHPKFYDPIKDLLSSGIVLDPPSNNKEAAAARVERLQEQIKEHLDALSNSTGRGAYCLCYSYKHPGSLQIVFKSTPRSRNISHRTVRVLPDAYLLDDKHRHPTVDSLINGFKTIQMKAGENRNPSRSSNGGPPNVAPDARQIQSGLNGGGGYSAMSSPGRPMMPPQQLTTSRMAINNSIGATAGAIVPRPQYHTQKTTPPQPPATNTSNTLIMHEEFDHYLYGGYQNRLTLALRSGLPNEIDWACHKLVRVSHGCPENYDVLGNCPLLVEAIIETIGKCRATIRSINASEALDSQINTNNNNNNNNNGNSSSSSIDMYTERLKRSSKKQVAHDRACMLMLSLRNFCHLGLTARKVVADPRVTEELLQWLQSSNSINYNAVIADAEMTLYCLDVFEALCPFYQPIVLAQLIHPNVSSDSRNPSRSASWPYSVDPKITSNKQLRIMLREIANTPRSIGVRLWKALANLFLYSNDRGVQVGAMYSIALIIFTNPQLTKHLLPLPLDNNKNHSNGSETSFPSRTFGAAIAQKCSQYVMVNDLELSYYSLDLLGEIVRLDMELRTQGLKKSAIKHKPRKRRLHSSNDRPVIEHTWNVAPGSDHEKSSSRSDNDSSLKLKEIPSILPNGLTSLMVSLGIQWEQLLPEQVIASAKSRYVPPPAAPLASSKQQQQQQTGGGPPKPGTSGPGGAAATSNGPGKPDAQNRPTEAELREACTWVLMNYEATNVPTDVAVMTDMFQRYTVAKRAQTVPHIGRALFMHEMFQVVKAVFPKATCQNVSAPNQPGATTILVRGIKQKNPKILPIVAIPVEQGQTTTAGSQSVNKSQQAGDGATGPQKPNHCQWLGCDYKFTSETDAKSHLTTVHIPKDRLEGGWTCLWGGCKRFAKKQAVAGTDSTADNLDTEPSRLETYRHCLTHGPFYKSTGQTPPPPQHQDTPKPNDGSHTPKTPASNQEGTPKEKASVVAADDNAMDVEPEDDPDTPSIGAVSSNGTPMIANSGNPSRADTPASTSQPATITSPASAKPLSSPNPGNQGINAKNTPPPAVAATASPSGSVSTHQPKDNISSTTEKVPDPSQQSQPQEASLPTKQEKMFWELSANELPWEWPIRLRQPAQIHENIGKTMSILTRLAQWDEALSQRVEDIHKKYYEKNQKERARVVGYDNSSSSTMLLNRLAALADQRPTLAEFAFRVAAMVKDDDSDDYY</sequence>
<feature type="region of interest" description="Disordered" evidence="12">
    <location>
        <begin position="2235"/>
        <end position="2255"/>
    </location>
</feature>
<dbReference type="EMBL" id="JANBPU010000108">
    <property type="protein sequence ID" value="KAJ1916301.1"/>
    <property type="molecule type" value="Genomic_DNA"/>
</dbReference>
<feature type="region of interest" description="Disordered" evidence="12">
    <location>
        <begin position="449"/>
        <end position="475"/>
    </location>
</feature>
<gene>
    <name evidence="14" type="primary">SPT6</name>
    <name evidence="14" type="ORF">H4219_003870</name>
</gene>
<dbReference type="Gene3D" id="1.10.150.850">
    <property type="entry name" value="Spt6, helix-hairpin-helix domain"/>
    <property type="match status" value="1"/>
</dbReference>
<dbReference type="GO" id="GO:0008023">
    <property type="term" value="C:transcription elongation factor complex"/>
    <property type="evidence" value="ECO:0007669"/>
    <property type="project" value="TreeGrafter"/>
</dbReference>
<feature type="compositionally biased region" description="Polar residues" evidence="12">
    <location>
        <begin position="2360"/>
        <end position="2373"/>
    </location>
</feature>
<feature type="compositionally biased region" description="Acidic residues" evidence="12">
    <location>
        <begin position="32"/>
        <end position="43"/>
    </location>
</feature>
<feature type="region of interest" description="Disordered" evidence="12">
    <location>
        <begin position="1543"/>
        <end position="1591"/>
    </location>
</feature>
<dbReference type="SUPFAM" id="SSF55550">
    <property type="entry name" value="SH2 domain"/>
    <property type="match status" value="1"/>
</dbReference>
<evidence type="ECO:0000256" key="5">
    <source>
        <dbReference type="ARBA" id="ARBA00022454"/>
    </source>
</evidence>
<feature type="compositionally biased region" description="Basic and acidic residues" evidence="12">
    <location>
        <begin position="166"/>
        <end position="181"/>
    </location>
</feature>
<keyword evidence="6" id="KW-0727">SH2 domain</keyword>
<feature type="region of interest" description="Disordered" evidence="12">
    <location>
        <begin position="2078"/>
        <end position="2127"/>
    </location>
</feature>
<feature type="compositionally biased region" description="Polar residues" evidence="12">
    <location>
        <begin position="2235"/>
        <end position="2247"/>
    </location>
</feature>
<dbReference type="GO" id="GO:0140673">
    <property type="term" value="P:transcription elongation-coupled chromatin remodeling"/>
    <property type="evidence" value="ECO:0007669"/>
    <property type="project" value="InterPro"/>
</dbReference>
<dbReference type="InterPro" id="IPR003029">
    <property type="entry name" value="S1_domain"/>
</dbReference>
<comment type="caution">
    <text evidence="14">The sequence shown here is derived from an EMBL/GenBank/DDBJ whole genome shotgun (WGS) entry which is preliminary data.</text>
</comment>
<dbReference type="InterPro" id="IPR042066">
    <property type="entry name" value="Spt6_death-like"/>
</dbReference>
<feature type="compositionally biased region" description="Polar residues" evidence="12">
    <location>
        <begin position="2404"/>
        <end position="2457"/>
    </location>
</feature>
<dbReference type="InterPro" id="IPR055179">
    <property type="entry name" value="Tex-like_central_region"/>
</dbReference>
<dbReference type="GO" id="GO:0042393">
    <property type="term" value="F:histone binding"/>
    <property type="evidence" value="ECO:0007669"/>
    <property type="project" value="TreeGrafter"/>
</dbReference>
<proteinExistence type="inferred from homology"/>
<comment type="function">
    <text evidence="10">Histone H3-H4 chaperone that plays a role in maintenance of chromatin structure during RNA polymerase II transcription elongation thereby repressing transcription initiation from cryptic promoters. Mediates the reassembly of nucleosomes onto the promoters of at least a selected set of genes during repression; the nucleosome reassembly is essential for transcriptional repression. Essential for viability.</text>
</comment>
<evidence type="ECO:0000256" key="12">
    <source>
        <dbReference type="SAM" id="MobiDB-lite"/>
    </source>
</evidence>
<evidence type="ECO:0000256" key="8">
    <source>
        <dbReference type="ARBA" id="ARBA00023242"/>
    </source>
</evidence>
<keyword evidence="8" id="KW-0539">Nucleus</keyword>
<dbReference type="SUPFAM" id="SSF53098">
    <property type="entry name" value="Ribonuclease H-like"/>
    <property type="match status" value="1"/>
</dbReference>
<dbReference type="Gene3D" id="1.10.10.2740">
    <property type="entry name" value="Spt6, Death-like domain"/>
    <property type="match status" value="1"/>
</dbReference>
<dbReference type="InterPro" id="IPR023319">
    <property type="entry name" value="Tex-like_HTH_dom_sf"/>
</dbReference>
<dbReference type="InterPro" id="IPR010994">
    <property type="entry name" value="RuvA_2-like"/>
</dbReference>
<dbReference type="Pfam" id="PF14635">
    <property type="entry name" value="HHH_7"/>
    <property type="match status" value="1"/>
</dbReference>
<protein>
    <recommendedName>
        <fullName evidence="4">Transcription elongation factor SPT6</fullName>
    </recommendedName>
    <alternativeName>
        <fullName evidence="9">Chromatin elongation factor SPT6</fullName>
    </alternativeName>
</protein>
<dbReference type="PROSITE" id="PS00028">
    <property type="entry name" value="ZINC_FINGER_C2H2_1"/>
    <property type="match status" value="1"/>
</dbReference>
<dbReference type="Gene3D" id="3.30.505.10">
    <property type="entry name" value="SH2 domain"/>
    <property type="match status" value="2"/>
</dbReference>
<feature type="region of interest" description="Disordered" evidence="12">
    <location>
        <begin position="1989"/>
        <end position="2034"/>
    </location>
</feature>
<keyword evidence="15" id="KW-1185">Reference proteome</keyword>
<organism evidence="14 15">
    <name type="scientific">Mycoemilia scoparia</name>
    <dbReference type="NCBI Taxonomy" id="417184"/>
    <lineage>
        <taxon>Eukaryota</taxon>
        <taxon>Fungi</taxon>
        <taxon>Fungi incertae sedis</taxon>
        <taxon>Zoopagomycota</taxon>
        <taxon>Kickxellomycotina</taxon>
        <taxon>Kickxellomycetes</taxon>
        <taxon>Kickxellales</taxon>
        <taxon>Kickxellaceae</taxon>
        <taxon>Mycoemilia</taxon>
    </lineage>
</organism>